<dbReference type="InterPro" id="IPR023198">
    <property type="entry name" value="PGP-like_dom2"/>
</dbReference>
<reference evidence="1" key="1">
    <citation type="submission" date="2021-03" db="EMBL/GenBank/DDBJ databases">
        <title>Agromyces archimandritus sp. nov., isolated from the cockroach Archimandrita tessellata.</title>
        <authorList>
            <person name="Guzman J."/>
            <person name="Ortuzar M."/>
            <person name="Poehlein A."/>
            <person name="Daniel R."/>
            <person name="Trujillo M."/>
            <person name="Vilcinskas A."/>
        </authorList>
    </citation>
    <scope>NUCLEOTIDE SEQUENCE</scope>
    <source>
        <strain evidence="1">G127AT</strain>
    </source>
</reference>
<dbReference type="Pfam" id="PF13419">
    <property type="entry name" value="HAD_2"/>
    <property type="match status" value="1"/>
</dbReference>
<keyword evidence="1" id="KW-0378">Hydrolase</keyword>
<dbReference type="GO" id="GO:0004713">
    <property type="term" value="F:protein tyrosine kinase activity"/>
    <property type="evidence" value="ECO:0007669"/>
    <property type="project" value="TreeGrafter"/>
</dbReference>
<dbReference type="RefSeq" id="WP_210895984.1">
    <property type="nucleotide sequence ID" value="NZ_CP071696.1"/>
</dbReference>
<gene>
    <name evidence="1" type="ORF">G127AT_08550</name>
</gene>
<dbReference type="PANTHER" id="PTHR43434:SF20">
    <property type="entry name" value="5'-NUCLEOTIDASE"/>
    <property type="match status" value="1"/>
</dbReference>
<name>A0A975FJ34_9MICO</name>
<dbReference type="Gene3D" id="3.40.50.1000">
    <property type="entry name" value="HAD superfamily/HAD-like"/>
    <property type="match status" value="1"/>
</dbReference>
<dbReference type="KEGG" id="aarc:G127AT_08550"/>
<dbReference type="GO" id="GO:0005829">
    <property type="term" value="C:cytosol"/>
    <property type="evidence" value="ECO:0007669"/>
    <property type="project" value="TreeGrafter"/>
</dbReference>
<dbReference type="InterPro" id="IPR023214">
    <property type="entry name" value="HAD_sf"/>
</dbReference>
<accession>A0A975FJ34</accession>
<protein>
    <submittedName>
        <fullName evidence="1">HAD hydrolase-like protein</fullName>
    </submittedName>
</protein>
<keyword evidence="2" id="KW-1185">Reference proteome</keyword>
<evidence type="ECO:0000313" key="1">
    <source>
        <dbReference type="EMBL" id="QTX03420.1"/>
    </source>
</evidence>
<dbReference type="SUPFAM" id="SSF56784">
    <property type="entry name" value="HAD-like"/>
    <property type="match status" value="1"/>
</dbReference>
<dbReference type="Gene3D" id="1.10.150.240">
    <property type="entry name" value="Putative phosphatase, domain 2"/>
    <property type="match status" value="1"/>
</dbReference>
<proteinExistence type="predicted"/>
<dbReference type="PANTHER" id="PTHR43434">
    <property type="entry name" value="PHOSPHOGLYCOLATE PHOSPHATASE"/>
    <property type="match status" value="1"/>
</dbReference>
<organism evidence="1 2">
    <name type="scientific">Agromyces archimandritae</name>
    <dbReference type="NCBI Taxonomy" id="2781962"/>
    <lineage>
        <taxon>Bacteria</taxon>
        <taxon>Bacillati</taxon>
        <taxon>Actinomycetota</taxon>
        <taxon>Actinomycetes</taxon>
        <taxon>Micrococcales</taxon>
        <taxon>Microbacteriaceae</taxon>
        <taxon>Agromyces</taxon>
    </lineage>
</organism>
<dbReference type="Proteomes" id="UP000671914">
    <property type="component" value="Chromosome"/>
</dbReference>
<dbReference type="EMBL" id="CP071696">
    <property type="protein sequence ID" value="QTX03420.1"/>
    <property type="molecule type" value="Genomic_DNA"/>
</dbReference>
<sequence length="243" mass="25077">MKPLGPGRAWSVVLFDLDGTIVDSAAGIVESLAHTFEAMGAAVPSEEILRSYVGPPLLEALRMQGGFTDVDAWNALSIYRDHYGEVAMHAPAFAGLPELLGALADAGIPLAVATSKPEPMARRILEHLGLASRFAVIAGASEDETRSTKADIVSDALARLRAAKVDTSRPVMVGDRGYDVVGASANEVPTILVAWGYGSPIEAHDAIAVADTVDELAAMLTSGVDAASHPGARRTVPGAAAGA</sequence>
<dbReference type="InterPro" id="IPR050155">
    <property type="entry name" value="HAD-like_hydrolase_sf"/>
</dbReference>
<evidence type="ECO:0000313" key="2">
    <source>
        <dbReference type="Proteomes" id="UP000671914"/>
    </source>
</evidence>
<dbReference type="InterPro" id="IPR041492">
    <property type="entry name" value="HAD_2"/>
</dbReference>
<dbReference type="AlphaFoldDB" id="A0A975FJ34"/>
<dbReference type="InterPro" id="IPR036412">
    <property type="entry name" value="HAD-like_sf"/>
</dbReference>
<dbReference type="GO" id="GO:0016787">
    <property type="term" value="F:hydrolase activity"/>
    <property type="evidence" value="ECO:0007669"/>
    <property type="project" value="UniProtKB-KW"/>
</dbReference>